<dbReference type="InterPro" id="IPR005467">
    <property type="entry name" value="His_kinase_dom"/>
</dbReference>
<evidence type="ECO:0000256" key="6">
    <source>
        <dbReference type="ARBA" id="ARBA00022777"/>
    </source>
</evidence>
<dbReference type="PROSITE" id="PS50109">
    <property type="entry name" value="HIS_KIN"/>
    <property type="match status" value="1"/>
</dbReference>
<dbReference type="GO" id="GO:0005524">
    <property type="term" value="F:ATP binding"/>
    <property type="evidence" value="ECO:0007669"/>
    <property type="project" value="UniProtKB-KW"/>
</dbReference>
<keyword evidence="5" id="KW-0547">Nucleotide-binding</keyword>
<keyword evidence="4" id="KW-0808">Transferase</keyword>
<dbReference type="SMART" id="SM00387">
    <property type="entry name" value="HATPase_c"/>
    <property type="match status" value="1"/>
</dbReference>
<dbReference type="Proteomes" id="UP000282971">
    <property type="component" value="Unassembled WGS sequence"/>
</dbReference>
<dbReference type="Pfam" id="PF02518">
    <property type="entry name" value="HATPase_c"/>
    <property type="match status" value="1"/>
</dbReference>
<name>A0A437LZP7_9SPHN</name>
<dbReference type="PRINTS" id="PR00344">
    <property type="entry name" value="BCTRLSENSOR"/>
</dbReference>
<dbReference type="Gene3D" id="3.30.565.10">
    <property type="entry name" value="Histidine kinase-like ATPase, C-terminal domain"/>
    <property type="match status" value="1"/>
</dbReference>
<dbReference type="GO" id="GO:0000155">
    <property type="term" value="F:phosphorelay sensor kinase activity"/>
    <property type="evidence" value="ECO:0007669"/>
    <property type="project" value="InterPro"/>
</dbReference>
<comment type="caution">
    <text evidence="10">The sequence shown here is derived from an EMBL/GenBank/DDBJ whole genome shotgun (WGS) entry which is preliminary data.</text>
</comment>
<organism evidence="10 11">
    <name type="scientific">Sphingomonas crocodyli</name>
    <dbReference type="NCBI Taxonomy" id="1979270"/>
    <lineage>
        <taxon>Bacteria</taxon>
        <taxon>Pseudomonadati</taxon>
        <taxon>Pseudomonadota</taxon>
        <taxon>Alphaproteobacteria</taxon>
        <taxon>Sphingomonadales</taxon>
        <taxon>Sphingomonadaceae</taxon>
        <taxon>Sphingomonas</taxon>
    </lineage>
</organism>
<dbReference type="InterPro" id="IPR036890">
    <property type="entry name" value="HATPase_C_sf"/>
</dbReference>
<dbReference type="InterPro" id="IPR004358">
    <property type="entry name" value="Sig_transdc_His_kin-like_C"/>
</dbReference>
<dbReference type="EC" id="2.7.13.3" evidence="2"/>
<evidence type="ECO:0000256" key="4">
    <source>
        <dbReference type="ARBA" id="ARBA00022679"/>
    </source>
</evidence>
<dbReference type="SUPFAM" id="SSF47384">
    <property type="entry name" value="Homodimeric domain of signal transducing histidine kinase"/>
    <property type="match status" value="1"/>
</dbReference>
<dbReference type="OrthoDB" id="9789238at2"/>
<dbReference type="Gene3D" id="3.30.450.20">
    <property type="entry name" value="PAS domain"/>
    <property type="match status" value="2"/>
</dbReference>
<dbReference type="InterPro" id="IPR035965">
    <property type="entry name" value="PAS-like_dom_sf"/>
</dbReference>
<keyword evidence="6 10" id="KW-0418">Kinase</keyword>
<accession>A0A437LZP7</accession>
<comment type="catalytic activity">
    <reaction evidence="1">
        <text>ATP + protein L-histidine = ADP + protein N-phospho-L-histidine.</text>
        <dbReference type="EC" id="2.7.13.3"/>
    </reaction>
</comment>
<dbReference type="SMART" id="SM00388">
    <property type="entry name" value="HisKA"/>
    <property type="match status" value="1"/>
</dbReference>
<dbReference type="Gene3D" id="1.10.287.130">
    <property type="match status" value="1"/>
</dbReference>
<dbReference type="EMBL" id="SACN01000002">
    <property type="protein sequence ID" value="RVT90908.1"/>
    <property type="molecule type" value="Genomic_DNA"/>
</dbReference>
<dbReference type="CDD" id="cd00082">
    <property type="entry name" value="HisKA"/>
    <property type="match status" value="1"/>
</dbReference>
<evidence type="ECO:0000313" key="11">
    <source>
        <dbReference type="Proteomes" id="UP000282971"/>
    </source>
</evidence>
<evidence type="ECO:0000256" key="8">
    <source>
        <dbReference type="ARBA" id="ARBA00023012"/>
    </source>
</evidence>
<keyword evidence="8" id="KW-0902">Two-component regulatory system</keyword>
<reference evidence="10 11" key="1">
    <citation type="submission" date="2019-01" db="EMBL/GenBank/DDBJ databases">
        <authorList>
            <person name="Chen W.-M."/>
        </authorList>
    </citation>
    <scope>NUCLEOTIDE SEQUENCE [LARGE SCALE GENOMIC DNA]</scope>
    <source>
        <strain evidence="10 11">CCP-7</strain>
    </source>
</reference>
<dbReference type="AlphaFoldDB" id="A0A437LZP7"/>
<proteinExistence type="predicted"/>
<keyword evidence="7" id="KW-0067">ATP-binding</keyword>
<protein>
    <recommendedName>
        <fullName evidence="2">histidine kinase</fullName>
        <ecNumber evidence="2">2.7.13.3</ecNumber>
    </recommendedName>
</protein>
<evidence type="ECO:0000256" key="1">
    <source>
        <dbReference type="ARBA" id="ARBA00000085"/>
    </source>
</evidence>
<dbReference type="InterPro" id="IPR003594">
    <property type="entry name" value="HATPase_dom"/>
</dbReference>
<dbReference type="InterPro" id="IPR003661">
    <property type="entry name" value="HisK_dim/P_dom"/>
</dbReference>
<dbReference type="Pfam" id="PF00512">
    <property type="entry name" value="HisKA"/>
    <property type="match status" value="1"/>
</dbReference>
<dbReference type="InterPro" id="IPR036097">
    <property type="entry name" value="HisK_dim/P_sf"/>
</dbReference>
<dbReference type="PANTHER" id="PTHR43065:SF10">
    <property type="entry name" value="PEROXIDE STRESS-ACTIVATED HISTIDINE KINASE MAK3"/>
    <property type="match status" value="1"/>
</dbReference>
<evidence type="ECO:0000256" key="2">
    <source>
        <dbReference type="ARBA" id="ARBA00012438"/>
    </source>
</evidence>
<evidence type="ECO:0000256" key="7">
    <source>
        <dbReference type="ARBA" id="ARBA00022840"/>
    </source>
</evidence>
<dbReference type="RefSeq" id="WP_127744923.1">
    <property type="nucleotide sequence ID" value="NZ_SACN01000002.1"/>
</dbReference>
<dbReference type="SUPFAM" id="SSF55874">
    <property type="entry name" value="ATPase domain of HSP90 chaperone/DNA topoisomerase II/histidine kinase"/>
    <property type="match status" value="1"/>
</dbReference>
<evidence type="ECO:0000259" key="9">
    <source>
        <dbReference type="PROSITE" id="PS50109"/>
    </source>
</evidence>
<evidence type="ECO:0000313" key="10">
    <source>
        <dbReference type="EMBL" id="RVT90908.1"/>
    </source>
</evidence>
<sequence length="541" mass="58500">MIADIAGSHPEPMAWADRSDQAIIIYGPDGGIRFWNVGAERIFGWSAAEATSGGAASPLLRDEWFGATEADCAFQPHVRRRMRNGEAIDVRLWRHQGAAIGRPELAVIEFCEPLDLDVDIPGKAAEPSPLGRGAQVPERFDILLEHMPIALWQVDIRSVTNIFDRLRGENVTDLPAYLAERPTLIDFICETVTIIRVNRAAADLIGARDSDACLGPVRPLFELSPDAALRITEAHYLGARNHAEEIRLRRHDGGEIDVLFLATYPRPPEDMTVAFLAMFDIGDRLRAERALHDARADFARATAHTTMGEVVTSIAHELRQPLGAIVTNCEASLRWLTRAEPNIPKVRQLSDRAVEAAIRASDIIDGIQAAAAPGKPRHIPVDIAELVDRALHLVRDGGQADGADLSWRQSGAPGPIVGDPMLLQQVIVNLTMNSLQAIDPATSPPRVSIIVENDEAGATISVLDNGPGFPEADLHRVFSGFYTTKPSGFGIGLTLCRSIVQAHGGTIEAGNQPSGGAIVRISLPCRPMPYDEGALATGLMA</sequence>
<keyword evidence="3" id="KW-0597">Phosphoprotein</keyword>
<dbReference type="SUPFAM" id="SSF55785">
    <property type="entry name" value="PYP-like sensor domain (PAS domain)"/>
    <property type="match status" value="2"/>
</dbReference>
<evidence type="ECO:0000256" key="3">
    <source>
        <dbReference type="ARBA" id="ARBA00022553"/>
    </source>
</evidence>
<feature type="domain" description="Histidine kinase" evidence="9">
    <location>
        <begin position="313"/>
        <end position="527"/>
    </location>
</feature>
<keyword evidence="11" id="KW-1185">Reference proteome</keyword>
<dbReference type="PANTHER" id="PTHR43065">
    <property type="entry name" value="SENSOR HISTIDINE KINASE"/>
    <property type="match status" value="1"/>
</dbReference>
<evidence type="ECO:0000256" key="5">
    <source>
        <dbReference type="ARBA" id="ARBA00022741"/>
    </source>
</evidence>
<gene>
    <name evidence="10" type="ORF">EOD43_15320</name>
</gene>